<accession>A0A1V4I518</accession>
<dbReference type="InterPro" id="IPR033479">
    <property type="entry name" value="dCache_1"/>
</dbReference>
<comment type="caution">
    <text evidence="16">The sequence shown here is derived from an EMBL/GenBank/DDBJ whole genome shotgun (WGS) entry which is preliminary data.</text>
</comment>
<evidence type="ECO:0000256" key="8">
    <source>
        <dbReference type="ARBA" id="ARBA00022741"/>
    </source>
</evidence>
<evidence type="ECO:0000256" key="6">
    <source>
        <dbReference type="ARBA" id="ARBA00022679"/>
    </source>
</evidence>
<comment type="catalytic activity">
    <reaction evidence="1">
        <text>ATP + protein L-histidine = ADP + protein N-phospho-L-histidine.</text>
        <dbReference type="EC" id="2.7.13.3"/>
    </reaction>
</comment>
<feature type="domain" description="Histidine kinase" evidence="15">
    <location>
        <begin position="336"/>
        <end position="520"/>
    </location>
</feature>
<dbReference type="InterPro" id="IPR036097">
    <property type="entry name" value="HisK_dim/P_sf"/>
</dbReference>
<dbReference type="InterPro" id="IPR003661">
    <property type="entry name" value="HisK_dim/P_dom"/>
</dbReference>
<dbReference type="CDD" id="cd18774">
    <property type="entry name" value="PDC2_HK_sensor"/>
    <property type="match status" value="1"/>
</dbReference>
<dbReference type="GO" id="GO:0005886">
    <property type="term" value="C:plasma membrane"/>
    <property type="evidence" value="ECO:0007669"/>
    <property type="project" value="UniProtKB-SubCell"/>
</dbReference>
<dbReference type="OrthoDB" id="446411at2"/>
<keyword evidence="12" id="KW-0902">Two-component regulatory system</keyword>
<dbReference type="InterPro" id="IPR005467">
    <property type="entry name" value="His_kinase_dom"/>
</dbReference>
<keyword evidence="9 16" id="KW-0418">Kinase</keyword>
<dbReference type="Proteomes" id="UP000190140">
    <property type="component" value="Unassembled WGS sequence"/>
</dbReference>
<evidence type="ECO:0000256" key="13">
    <source>
        <dbReference type="ARBA" id="ARBA00023136"/>
    </source>
</evidence>
<keyword evidence="17" id="KW-1185">Reference proteome</keyword>
<organism evidence="16 17">
    <name type="scientific">Alkalithermobacter paradoxus</name>
    <dbReference type="NCBI Taxonomy" id="29349"/>
    <lineage>
        <taxon>Bacteria</taxon>
        <taxon>Bacillati</taxon>
        <taxon>Bacillota</taxon>
        <taxon>Clostridia</taxon>
        <taxon>Peptostreptococcales</taxon>
        <taxon>Tepidibacteraceae</taxon>
        <taxon>Alkalithermobacter</taxon>
    </lineage>
</organism>
<dbReference type="Pfam" id="PF02743">
    <property type="entry name" value="dCache_1"/>
    <property type="match status" value="1"/>
</dbReference>
<evidence type="ECO:0000256" key="2">
    <source>
        <dbReference type="ARBA" id="ARBA00004651"/>
    </source>
</evidence>
<dbReference type="GO" id="GO:0000155">
    <property type="term" value="F:phosphorelay sensor kinase activity"/>
    <property type="evidence" value="ECO:0007669"/>
    <property type="project" value="InterPro"/>
</dbReference>
<feature type="transmembrane region" description="Helical" evidence="14">
    <location>
        <begin position="12"/>
        <end position="30"/>
    </location>
</feature>
<name>A0A1V4I518_9FIRM</name>
<comment type="subcellular location">
    <subcellularLocation>
        <location evidence="2">Cell membrane</location>
        <topology evidence="2">Multi-pass membrane protein</topology>
    </subcellularLocation>
</comment>
<keyword evidence="5" id="KW-0597">Phosphoprotein</keyword>
<dbReference type="CDD" id="cd00082">
    <property type="entry name" value="HisKA"/>
    <property type="match status" value="1"/>
</dbReference>
<dbReference type="GO" id="GO:0005524">
    <property type="term" value="F:ATP binding"/>
    <property type="evidence" value="ECO:0007669"/>
    <property type="project" value="UniProtKB-KW"/>
</dbReference>
<evidence type="ECO:0000256" key="11">
    <source>
        <dbReference type="ARBA" id="ARBA00022989"/>
    </source>
</evidence>
<reference evidence="16 17" key="1">
    <citation type="submission" date="2017-03" db="EMBL/GenBank/DDBJ databases">
        <title>Genome sequence of Clostridium thermoalcaliphilum DSM 7309.</title>
        <authorList>
            <person name="Poehlein A."/>
            <person name="Daniel R."/>
        </authorList>
    </citation>
    <scope>NUCLEOTIDE SEQUENCE [LARGE SCALE GENOMIC DNA]</scope>
    <source>
        <strain evidence="16 17">DSM 7309</strain>
    </source>
</reference>
<dbReference type="AlphaFoldDB" id="A0A1V4I518"/>
<dbReference type="SMART" id="SM00388">
    <property type="entry name" value="HisKA"/>
    <property type="match status" value="1"/>
</dbReference>
<evidence type="ECO:0000256" key="4">
    <source>
        <dbReference type="ARBA" id="ARBA00022475"/>
    </source>
</evidence>
<keyword evidence="4" id="KW-1003">Cell membrane</keyword>
<gene>
    <name evidence="16" type="primary">kinA</name>
    <name evidence="16" type="ORF">CLOTH_17360</name>
</gene>
<dbReference type="Gene3D" id="3.30.450.20">
    <property type="entry name" value="PAS domain"/>
    <property type="match status" value="1"/>
</dbReference>
<evidence type="ECO:0000256" key="1">
    <source>
        <dbReference type="ARBA" id="ARBA00000085"/>
    </source>
</evidence>
<sequence length="520" mass="60902">MRYFIKNYKKFYIPLVMIALFSILSYYMLFQSIIGTRNAIIESNEERSRMVRYQVEEYLDEKHRLLASIDEIISSMQMLGYNYNEIELIIKDMISNYKDINAISITDTYGNITRFITNKEEFNPSDYIGLNVSHREYFKGGRIGKKTTFKLVKDMISDKEILIISKPYYSKEGRFQGTITFSVNRNSLIQMLQKYNVDNKDYVVLLNQDSHILYHPKLQEARKSVSNSNFLDRVLREIKRENSGTIDLRSKLDEQYKVISYTPIRNTDWGVLSVKHISRVYTPLIKQFIINFNMMIVVGLLLYLILRTYLLEMKREEDFLIYNMERMDMLGQISAGIAHEIRNPLSSIKGYIQLEHLKNPTELSKISLIDLKRIEESLNQFLNLAKPLDSTNNEFYPSDIVKETQTILEAIGLLNDLNIEYEVEEIDFKIDFPKDYLRFIILNLIQKISNQLQKGETLRIVSQKGEKSIIYKIESDGIGKIKNDSLTLQTSKKIIESKGGKLYVDNKGYQKITIIIPYNK</sequence>
<dbReference type="EMBL" id="MZGW01000008">
    <property type="protein sequence ID" value="OPJ55071.1"/>
    <property type="molecule type" value="Genomic_DNA"/>
</dbReference>
<dbReference type="EC" id="2.7.13.3" evidence="3"/>
<keyword evidence="10" id="KW-0067">ATP-binding</keyword>
<evidence type="ECO:0000256" key="7">
    <source>
        <dbReference type="ARBA" id="ARBA00022692"/>
    </source>
</evidence>
<dbReference type="RefSeq" id="WP_079413140.1">
    <property type="nucleotide sequence ID" value="NZ_MZGW01000008.1"/>
</dbReference>
<dbReference type="PROSITE" id="PS50109">
    <property type="entry name" value="HIS_KIN"/>
    <property type="match status" value="1"/>
</dbReference>
<keyword evidence="6 16" id="KW-0808">Transferase</keyword>
<dbReference type="Pfam" id="PF00512">
    <property type="entry name" value="HisKA"/>
    <property type="match status" value="1"/>
</dbReference>
<dbReference type="SUPFAM" id="SSF47384">
    <property type="entry name" value="Homodimeric domain of signal transducing histidine kinase"/>
    <property type="match status" value="1"/>
</dbReference>
<evidence type="ECO:0000256" key="5">
    <source>
        <dbReference type="ARBA" id="ARBA00022553"/>
    </source>
</evidence>
<dbReference type="PANTHER" id="PTHR43065">
    <property type="entry name" value="SENSOR HISTIDINE KINASE"/>
    <property type="match status" value="1"/>
</dbReference>
<feature type="transmembrane region" description="Helical" evidence="14">
    <location>
        <begin position="288"/>
        <end position="306"/>
    </location>
</feature>
<keyword evidence="8" id="KW-0547">Nucleotide-binding</keyword>
<evidence type="ECO:0000256" key="12">
    <source>
        <dbReference type="ARBA" id="ARBA00023012"/>
    </source>
</evidence>
<keyword evidence="13 14" id="KW-0472">Membrane</keyword>
<protein>
    <recommendedName>
        <fullName evidence="3">histidine kinase</fullName>
        <ecNumber evidence="3">2.7.13.3</ecNumber>
    </recommendedName>
</protein>
<dbReference type="Gene3D" id="1.10.287.130">
    <property type="match status" value="1"/>
</dbReference>
<keyword evidence="7 14" id="KW-0812">Transmembrane</keyword>
<dbReference type="PANTHER" id="PTHR43065:SF10">
    <property type="entry name" value="PEROXIDE STRESS-ACTIVATED HISTIDINE KINASE MAK3"/>
    <property type="match status" value="1"/>
</dbReference>
<evidence type="ECO:0000256" key="9">
    <source>
        <dbReference type="ARBA" id="ARBA00022777"/>
    </source>
</evidence>
<evidence type="ECO:0000259" key="15">
    <source>
        <dbReference type="PROSITE" id="PS50109"/>
    </source>
</evidence>
<evidence type="ECO:0000256" key="10">
    <source>
        <dbReference type="ARBA" id="ARBA00022840"/>
    </source>
</evidence>
<dbReference type="CDD" id="cd12914">
    <property type="entry name" value="PDC1_DGC_like"/>
    <property type="match status" value="1"/>
</dbReference>
<proteinExistence type="predicted"/>
<evidence type="ECO:0000256" key="3">
    <source>
        <dbReference type="ARBA" id="ARBA00012438"/>
    </source>
</evidence>
<evidence type="ECO:0000313" key="16">
    <source>
        <dbReference type="EMBL" id="OPJ55071.1"/>
    </source>
</evidence>
<dbReference type="STRING" id="29349.CLOTH_17360"/>
<keyword evidence="11 14" id="KW-1133">Transmembrane helix</keyword>
<evidence type="ECO:0000313" key="17">
    <source>
        <dbReference type="Proteomes" id="UP000190140"/>
    </source>
</evidence>
<evidence type="ECO:0000256" key="14">
    <source>
        <dbReference type="SAM" id="Phobius"/>
    </source>
</evidence>